<dbReference type="GO" id="GO:0008270">
    <property type="term" value="F:zinc ion binding"/>
    <property type="evidence" value="ECO:0007669"/>
    <property type="project" value="InterPro"/>
</dbReference>
<feature type="domain" description="Zn(2)-C6 fungal-type" evidence="7">
    <location>
        <begin position="6"/>
        <end position="36"/>
    </location>
</feature>
<dbReference type="PANTHER" id="PTHR47338">
    <property type="entry name" value="ZN(II)2CYS6 TRANSCRIPTION FACTOR (EUROFUNG)-RELATED"/>
    <property type="match status" value="1"/>
</dbReference>
<evidence type="ECO:0000313" key="9">
    <source>
        <dbReference type="Proteomes" id="UP001283341"/>
    </source>
</evidence>
<evidence type="ECO:0000256" key="1">
    <source>
        <dbReference type="ARBA" id="ARBA00004123"/>
    </source>
</evidence>
<keyword evidence="3" id="KW-0805">Transcription regulation</keyword>
<evidence type="ECO:0000256" key="5">
    <source>
        <dbReference type="ARBA" id="ARBA00023242"/>
    </source>
</evidence>
<protein>
    <recommendedName>
        <fullName evidence="7">Zn(2)-C6 fungal-type domain-containing protein</fullName>
    </recommendedName>
</protein>
<dbReference type="Proteomes" id="UP001283341">
    <property type="component" value="Unassembled WGS sequence"/>
</dbReference>
<dbReference type="SMART" id="SM00906">
    <property type="entry name" value="Fungal_trans"/>
    <property type="match status" value="1"/>
</dbReference>
<dbReference type="InterPro" id="IPR036864">
    <property type="entry name" value="Zn2-C6_fun-type_DNA-bd_sf"/>
</dbReference>
<dbReference type="InterPro" id="IPR007219">
    <property type="entry name" value="XnlR_reg_dom"/>
</dbReference>
<dbReference type="GO" id="GO:0000981">
    <property type="term" value="F:DNA-binding transcription factor activity, RNA polymerase II-specific"/>
    <property type="evidence" value="ECO:0007669"/>
    <property type="project" value="InterPro"/>
</dbReference>
<reference evidence="8" key="2">
    <citation type="submission" date="2023-06" db="EMBL/GenBank/DDBJ databases">
        <authorList>
            <consortium name="Lawrence Berkeley National Laboratory"/>
            <person name="Haridas S."/>
            <person name="Hensen N."/>
            <person name="Bonometti L."/>
            <person name="Westerberg I."/>
            <person name="Brannstrom I.O."/>
            <person name="Guillou S."/>
            <person name="Cros-Aarteil S."/>
            <person name="Calhoun S."/>
            <person name="Kuo A."/>
            <person name="Mondo S."/>
            <person name="Pangilinan J."/>
            <person name="Riley R."/>
            <person name="Labutti K."/>
            <person name="Andreopoulos B."/>
            <person name="Lipzen A."/>
            <person name="Chen C."/>
            <person name="Yanf M."/>
            <person name="Daum C."/>
            <person name="Ng V."/>
            <person name="Clum A."/>
            <person name="Steindorff A."/>
            <person name="Ohm R."/>
            <person name="Martin F."/>
            <person name="Silar P."/>
            <person name="Natvig D."/>
            <person name="Lalanne C."/>
            <person name="Gautier V."/>
            <person name="Ament-Velasquez S.L."/>
            <person name="Kruys A."/>
            <person name="Hutchinson M.I."/>
            <person name="Powell A.J."/>
            <person name="Barry K."/>
            <person name="Miller A.N."/>
            <person name="Grigoriev I.V."/>
            <person name="Debuchy R."/>
            <person name="Gladieux P."/>
            <person name="Thoren M.H."/>
            <person name="Johannesson H."/>
        </authorList>
    </citation>
    <scope>NUCLEOTIDE SEQUENCE</scope>
    <source>
        <strain evidence="8">CBS 118394</strain>
    </source>
</reference>
<feature type="region of interest" description="Disordered" evidence="6">
    <location>
        <begin position="38"/>
        <end position="60"/>
    </location>
</feature>
<evidence type="ECO:0000256" key="2">
    <source>
        <dbReference type="ARBA" id="ARBA00022723"/>
    </source>
</evidence>
<comment type="subcellular location">
    <subcellularLocation>
        <location evidence="1">Nucleus</location>
    </subcellularLocation>
</comment>
<evidence type="ECO:0000259" key="7">
    <source>
        <dbReference type="PROSITE" id="PS50048"/>
    </source>
</evidence>
<dbReference type="Pfam" id="PF00172">
    <property type="entry name" value="Zn_clus"/>
    <property type="match status" value="1"/>
</dbReference>
<proteinExistence type="predicted"/>
<dbReference type="PANTHER" id="PTHR47338:SF20">
    <property type="entry name" value="ZN(II)2CYS6 TRANSCRIPTION FACTOR (EUROFUNG)"/>
    <property type="match status" value="1"/>
</dbReference>
<dbReference type="CDD" id="cd12148">
    <property type="entry name" value="fungal_TF_MHR"/>
    <property type="match status" value="1"/>
</dbReference>
<keyword evidence="9" id="KW-1185">Reference proteome</keyword>
<dbReference type="PROSITE" id="PS50048">
    <property type="entry name" value="ZN2_CY6_FUNGAL_2"/>
    <property type="match status" value="1"/>
</dbReference>
<dbReference type="GO" id="GO:0003677">
    <property type="term" value="F:DNA binding"/>
    <property type="evidence" value="ECO:0007669"/>
    <property type="project" value="InterPro"/>
</dbReference>
<keyword evidence="5" id="KW-0539">Nucleus</keyword>
<dbReference type="Gene3D" id="4.10.240.10">
    <property type="entry name" value="Zn(2)-C6 fungal-type DNA-binding domain"/>
    <property type="match status" value="1"/>
</dbReference>
<evidence type="ECO:0000313" key="8">
    <source>
        <dbReference type="EMBL" id="KAK3329134.1"/>
    </source>
</evidence>
<feature type="compositionally biased region" description="Low complexity" evidence="6">
    <location>
        <begin position="41"/>
        <end position="60"/>
    </location>
</feature>
<dbReference type="SUPFAM" id="SSF57701">
    <property type="entry name" value="Zn2/Cys6 DNA-binding domain"/>
    <property type="match status" value="1"/>
</dbReference>
<evidence type="ECO:0000256" key="6">
    <source>
        <dbReference type="SAM" id="MobiDB-lite"/>
    </source>
</evidence>
<dbReference type="GO" id="GO:0005634">
    <property type="term" value="C:nucleus"/>
    <property type="evidence" value="ECO:0007669"/>
    <property type="project" value="UniProtKB-SubCell"/>
</dbReference>
<sequence>MKSIQACRQCRRLKRRCDREKPSCSLCIRLGKGCEYPRNGPTPSDTSVSSNSNASTHNSPGDLLARLERLEGAISGSMSSGDSVNTPSALSSFPASFFLDPDFFVPLQNDTAPTTSAAVQSALSQVLPLIRGDLNSICHSYSVTINQWLSILSPQRLFQSISALKNADLTSKDPALILLLSCLCILVESDYAGPCQEYLLVKSLSSALENEGIISFRLLQALTMLAVYELGHGIYPSAYLTIGRAGRLAMLMGLQDRRVTPHLFKEADTWTLREEERRTWWAIFILDRYCNLTTPGLPLAIPEPHTSFLLPISDMGWRNGEVRVSPSEPSAVLSALTANPNSIGRFATMCQASHLMSLVIKHRDSTQPVEEPHLNNTFRLDEALQLHRTLVALDSRITVSDAGPSSLESSPEQENNLEALALICSARCILYNMYGCNEPDVRSGLDRLRVETEIQHESVKGIIDLATKRVPQMAHLVVEIIATATAAGSGAQMGKSISPTLMHCLYHMATECAWFIREGFGPEMTSGLGVIVSALKQMRVSWAVAGECLCLLTLPSSCFLSSNR</sequence>
<accession>A0AAE0MFI2</accession>
<keyword evidence="2" id="KW-0479">Metal-binding</keyword>
<dbReference type="EMBL" id="JAUEDM010000001">
    <property type="protein sequence ID" value="KAK3329134.1"/>
    <property type="molecule type" value="Genomic_DNA"/>
</dbReference>
<dbReference type="SMART" id="SM00066">
    <property type="entry name" value="GAL4"/>
    <property type="match status" value="1"/>
</dbReference>
<organism evidence="8 9">
    <name type="scientific">Apodospora peruviana</name>
    <dbReference type="NCBI Taxonomy" id="516989"/>
    <lineage>
        <taxon>Eukaryota</taxon>
        <taxon>Fungi</taxon>
        <taxon>Dikarya</taxon>
        <taxon>Ascomycota</taxon>
        <taxon>Pezizomycotina</taxon>
        <taxon>Sordariomycetes</taxon>
        <taxon>Sordariomycetidae</taxon>
        <taxon>Sordariales</taxon>
        <taxon>Lasiosphaeriaceae</taxon>
        <taxon>Apodospora</taxon>
    </lineage>
</organism>
<dbReference type="GO" id="GO:0006351">
    <property type="term" value="P:DNA-templated transcription"/>
    <property type="evidence" value="ECO:0007669"/>
    <property type="project" value="InterPro"/>
</dbReference>
<dbReference type="Pfam" id="PF04082">
    <property type="entry name" value="Fungal_trans"/>
    <property type="match status" value="1"/>
</dbReference>
<evidence type="ECO:0000256" key="4">
    <source>
        <dbReference type="ARBA" id="ARBA00023163"/>
    </source>
</evidence>
<name>A0AAE0MFI2_9PEZI</name>
<comment type="caution">
    <text evidence="8">The sequence shown here is derived from an EMBL/GenBank/DDBJ whole genome shotgun (WGS) entry which is preliminary data.</text>
</comment>
<reference evidence="8" key="1">
    <citation type="journal article" date="2023" name="Mol. Phylogenet. Evol.">
        <title>Genome-scale phylogeny and comparative genomics of the fungal order Sordariales.</title>
        <authorList>
            <person name="Hensen N."/>
            <person name="Bonometti L."/>
            <person name="Westerberg I."/>
            <person name="Brannstrom I.O."/>
            <person name="Guillou S."/>
            <person name="Cros-Aarteil S."/>
            <person name="Calhoun S."/>
            <person name="Haridas S."/>
            <person name="Kuo A."/>
            <person name="Mondo S."/>
            <person name="Pangilinan J."/>
            <person name="Riley R."/>
            <person name="LaButti K."/>
            <person name="Andreopoulos B."/>
            <person name="Lipzen A."/>
            <person name="Chen C."/>
            <person name="Yan M."/>
            <person name="Daum C."/>
            <person name="Ng V."/>
            <person name="Clum A."/>
            <person name="Steindorff A."/>
            <person name="Ohm R.A."/>
            <person name="Martin F."/>
            <person name="Silar P."/>
            <person name="Natvig D.O."/>
            <person name="Lalanne C."/>
            <person name="Gautier V."/>
            <person name="Ament-Velasquez S.L."/>
            <person name="Kruys A."/>
            <person name="Hutchinson M.I."/>
            <person name="Powell A.J."/>
            <person name="Barry K."/>
            <person name="Miller A.N."/>
            <person name="Grigoriev I.V."/>
            <person name="Debuchy R."/>
            <person name="Gladieux P."/>
            <person name="Hiltunen Thoren M."/>
            <person name="Johannesson H."/>
        </authorList>
    </citation>
    <scope>NUCLEOTIDE SEQUENCE</scope>
    <source>
        <strain evidence="8">CBS 118394</strain>
    </source>
</reference>
<evidence type="ECO:0000256" key="3">
    <source>
        <dbReference type="ARBA" id="ARBA00023015"/>
    </source>
</evidence>
<dbReference type="PROSITE" id="PS00463">
    <property type="entry name" value="ZN2_CY6_FUNGAL_1"/>
    <property type="match status" value="1"/>
</dbReference>
<keyword evidence="4" id="KW-0804">Transcription</keyword>
<dbReference type="InterPro" id="IPR001138">
    <property type="entry name" value="Zn2Cys6_DnaBD"/>
</dbReference>
<dbReference type="InterPro" id="IPR050815">
    <property type="entry name" value="TF_fung"/>
</dbReference>
<gene>
    <name evidence="8" type="ORF">B0H66DRAFT_540320</name>
</gene>
<dbReference type="CDD" id="cd00067">
    <property type="entry name" value="GAL4"/>
    <property type="match status" value="1"/>
</dbReference>
<dbReference type="AlphaFoldDB" id="A0AAE0MFI2"/>